<reference evidence="3" key="1">
    <citation type="submission" date="2019-12" db="UniProtKB">
        <authorList>
            <consortium name="WormBaseParasite"/>
        </authorList>
    </citation>
    <scope>IDENTIFICATION</scope>
</reference>
<organism evidence="2 3">
    <name type="scientific">Trichuris muris</name>
    <name type="common">Mouse whipworm</name>
    <dbReference type="NCBI Taxonomy" id="70415"/>
    <lineage>
        <taxon>Eukaryota</taxon>
        <taxon>Metazoa</taxon>
        <taxon>Ecdysozoa</taxon>
        <taxon>Nematoda</taxon>
        <taxon>Enoplea</taxon>
        <taxon>Dorylaimia</taxon>
        <taxon>Trichinellida</taxon>
        <taxon>Trichuridae</taxon>
        <taxon>Trichuris</taxon>
    </lineage>
</organism>
<dbReference type="WBParaSite" id="TMUE_3000013729.1">
    <property type="protein sequence ID" value="TMUE_3000013729.1"/>
    <property type="gene ID" value="WBGene00302023"/>
</dbReference>
<accession>A0A5S6R343</accession>
<feature type="region of interest" description="Disordered" evidence="1">
    <location>
        <begin position="18"/>
        <end position="57"/>
    </location>
</feature>
<proteinExistence type="predicted"/>
<protein>
    <submittedName>
        <fullName evidence="3">Uncharacterized protein</fullName>
    </submittedName>
</protein>
<sequence>MGRRCWCVVALANEQKMKGERKMNSAPATTRSRVIDDPSGRWSHGSKSDGSGRPIKRVQGVPIAHSDTEGMKGNVDFAKAAMPIDLGHFEGGRLLLLLMLATCAVRVH</sequence>
<dbReference type="AlphaFoldDB" id="A0A5S6R343"/>
<evidence type="ECO:0000256" key="1">
    <source>
        <dbReference type="SAM" id="MobiDB-lite"/>
    </source>
</evidence>
<evidence type="ECO:0000313" key="3">
    <source>
        <dbReference type="WBParaSite" id="TMUE_3000013729.1"/>
    </source>
</evidence>
<name>A0A5S6R343_TRIMR</name>
<keyword evidence="2" id="KW-1185">Reference proteome</keyword>
<evidence type="ECO:0000313" key="2">
    <source>
        <dbReference type="Proteomes" id="UP000046395"/>
    </source>
</evidence>
<dbReference type="Proteomes" id="UP000046395">
    <property type="component" value="Unassembled WGS sequence"/>
</dbReference>